<protein>
    <submittedName>
        <fullName evidence="2">Phosphopantetheine-binding protein</fullName>
    </submittedName>
</protein>
<dbReference type="SUPFAM" id="SSF47336">
    <property type="entry name" value="ACP-like"/>
    <property type="match status" value="1"/>
</dbReference>
<evidence type="ECO:0000259" key="1">
    <source>
        <dbReference type="PROSITE" id="PS50075"/>
    </source>
</evidence>
<name>A0AA41UJU5_9BACT</name>
<dbReference type="RefSeq" id="WP_246909845.1">
    <property type="nucleotide sequence ID" value="NZ_JALJRB010000015.1"/>
</dbReference>
<organism evidence="2 3">
    <name type="scientific">Desulfatitalea alkaliphila</name>
    <dbReference type="NCBI Taxonomy" id="2929485"/>
    <lineage>
        <taxon>Bacteria</taxon>
        <taxon>Pseudomonadati</taxon>
        <taxon>Thermodesulfobacteriota</taxon>
        <taxon>Desulfobacteria</taxon>
        <taxon>Desulfobacterales</taxon>
        <taxon>Desulfosarcinaceae</taxon>
        <taxon>Desulfatitalea</taxon>
    </lineage>
</organism>
<dbReference type="Proteomes" id="UP001165427">
    <property type="component" value="Unassembled WGS sequence"/>
</dbReference>
<gene>
    <name evidence="2" type="ORF">MRX98_13535</name>
</gene>
<evidence type="ECO:0000313" key="2">
    <source>
        <dbReference type="EMBL" id="MCJ8501599.1"/>
    </source>
</evidence>
<dbReference type="PROSITE" id="PS50075">
    <property type="entry name" value="CARRIER"/>
    <property type="match status" value="1"/>
</dbReference>
<evidence type="ECO:0000313" key="3">
    <source>
        <dbReference type="Proteomes" id="UP001165427"/>
    </source>
</evidence>
<dbReference type="Gene3D" id="1.10.1200.10">
    <property type="entry name" value="ACP-like"/>
    <property type="match status" value="1"/>
</dbReference>
<dbReference type="Pfam" id="PF00550">
    <property type="entry name" value="PP-binding"/>
    <property type="match status" value="1"/>
</dbReference>
<dbReference type="InterPro" id="IPR036736">
    <property type="entry name" value="ACP-like_sf"/>
</dbReference>
<proteinExistence type="predicted"/>
<dbReference type="AlphaFoldDB" id="A0AA41UJU5"/>
<keyword evidence="3" id="KW-1185">Reference proteome</keyword>
<sequence length="88" mass="9559">MEHLIEELKVKIVDILNLPDVTPADIQTDAQLVGGELGIDSIDVLEMVIMIEKDYGVAINNKELGAKVFATLGTLAAYIQEHASELPN</sequence>
<feature type="domain" description="Carrier" evidence="1">
    <location>
        <begin position="1"/>
        <end position="83"/>
    </location>
</feature>
<dbReference type="InterPro" id="IPR009081">
    <property type="entry name" value="PP-bd_ACP"/>
</dbReference>
<comment type="caution">
    <text evidence="2">The sequence shown here is derived from an EMBL/GenBank/DDBJ whole genome shotgun (WGS) entry which is preliminary data.</text>
</comment>
<dbReference type="EMBL" id="JALJRB010000015">
    <property type="protein sequence ID" value="MCJ8501599.1"/>
    <property type="molecule type" value="Genomic_DNA"/>
</dbReference>
<accession>A0AA41UJU5</accession>
<reference evidence="2" key="1">
    <citation type="submission" date="2022-04" db="EMBL/GenBank/DDBJ databases">
        <title>Desulfatitalea alkaliphila sp. nov., a novel anaerobic sulfate-reducing bacterium isolated from terrestrial mud volcano, Taman Peninsula, Russia.</title>
        <authorList>
            <person name="Khomyakova M.A."/>
            <person name="Merkel A.Y."/>
            <person name="Slobodkin A.I."/>
        </authorList>
    </citation>
    <scope>NUCLEOTIDE SEQUENCE</scope>
    <source>
        <strain evidence="2">M08but</strain>
    </source>
</reference>